<dbReference type="AlphaFoldDB" id="A0A0H4W2W9"/>
<dbReference type="SUPFAM" id="SSF55729">
    <property type="entry name" value="Acyl-CoA N-acyltransferases (Nat)"/>
    <property type="match status" value="1"/>
</dbReference>
<dbReference type="KEGG" id="ruf:TH63_02770"/>
<gene>
    <name evidence="2" type="ORF">TH63_02770</name>
</gene>
<dbReference type="PROSITE" id="PS51186">
    <property type="entry name" value="GNAT"/>
    <property type="match status" value="1"/>
</dbReference>
<dbReference type="InterPro" id="IPR000182">
    <property type="entry name" value="GNAT_dom"/>
</dbReference>
<sequence length="181" mass="20791">MSEIVFLQGSRIHLRALMEKDLSPDYLQWLNDEEVCRFNSHATLPNTEYKMRTYFEALKNSQSNIVLAIIHSETNTHIGNVSLQGINWISRNAEFAILLGNKEFWKGGYGEEAARLIIAYGFERLNLHRIYCGTLEGNVGMKKLAAKLNMKEEGVRREAVYKNGSYYSILEYGVLKSEFNN</sequence>
<feature type="domain" description="N-acetyltransferase" evidence="1">
    <location>
        <begin position="12"/>
        <end position="173"/>
    </location>
</feature>
<dbReference type="Proteomes" id="UP000036458">
    <property type="component" value="Chromosome"/>
</dbReference>
<dbReference type="STRING" id="1379910.TH63_02770"/>
<dbReference type="Pfam" id="PF13302">
    <property type="entry name" value="Acetyltransf_3"/>
    <property type="match status" value="1"/>
</dbReference>
<keyword evidence="3" id="KW-1185">Reference proteome</keyword>
<dbReference type="PATRIC" id="fig|1379910.4.peg.596"/>
<dbReference type="GO" id="GO:0016747">
    <property type="term" value="F:acyltransferase activity, transferring groups other than amino-acyl groups"/>
    <property type="evidence" value="ECO:0007669"/>
    <property type="project" value="InterPro"/>
</dbReference>
<organism evidence="2 3">
    <name type="scientific">Rufibacter radiotolerans</name>
    <dbReference type="NCBI Taxonomy" id="1379910"/>
    <lineage>
        <taxon>Bacteria</taxon>
        <taxon>Pseudomonadati</taxon>
        <taxon>Bacteroidota</taxon>
        <taxon>Cytophagia</taxon>
        <taxon>Cytophagales</taxon>
        <taxon>Hymenobacteraceae</taxon>
        <taxon>Rufibacter</taxon>
    </lineage>
</organism>
<proteinExistence type="predicted"/>
<dbReference type="OrthoDB" id="6290225at2"/>
<reference evidence="2 3" key="1">
    <citation type="submission" date="2015-01" db="EMBL/GenBank/DDBJ databases">
        <title>Rufibacter sp./DG31D/ whole genome sequencing.</title>
        <authorList>
            <person name="Kim M.K."/>
            <person name="Srinivasan S."/>
            <person name="Lee J.-J."/>
        </authorList>
    </citation>
    <scope>NUCLEOTIDE SEQUENCE [LARGE SCALE GENOMIC DNA]</scope>
    <source>
        <strain evidence="2 3">DG31D</strain>
    </source>
</reference>
<name>A0A0H4W2W9_9BACT</name>
<evidence type="ECO:0000259" key="1">
    <source>
        <dbReference type="PROSITE" id="PS51186"/>
    </source>
</evidence>
<evidence type="ECO:0000313" key="2">
    <source>
        <dbReference type="EMBL" id="AKQ44791.1"/>
    </source>
</evidence>
<dbReference type="InterPro" id="IPR016181">
    <property type="entry name" value="Acyl_CoA_acyltransferase"/>
</dbReference>
<accession>A0A0H4W2W9</accession>
<evidence type="ECO:0000313" key="3">
    <source>
        <dbReference type="Proteomes" id="UP000036458"/>
    </source>
</evidence>
<dbReference type="Gene3D" id="3.40.630.30">
    <property type="match status" value="1"/>
</dbReference>
<protein>
    <recommendedName>
        <fullName evidence="1">N-acetyltransferase domain-containing protein</fullName>
    </recommendedName>
</protein>
<dbReference type="RefSeq" id="WP_048919588.1">
    <property type="nucleotide sequence ID" value="NZ_CP010777.1"/>
</dbReference>
<dbReference type="PANTHER" id="PTHR43415">
    <property type="entry name" value="SPERMIDINE N(1)-ACETYLTRANSFERASE"/>
    <property type="match status" value="1"/>
</dbReference>
<dbReference type="PANTHER" id="PTHR43415:SF3">
    <property type="entry name" value="GNAT-FAMILY ACETYLTRANSFERASE"/>
    <property type="match status" value="1"/>
</dbReference>
<dbReference type="EMBL" id="CP010777">
    <property type="protein sequence ID" value="AKQ44791.1"/>
    <property type="molecule type" value="Genomic_DNA"/>
</dbReference>